<dbReference type="AlphaFoldDB" id="A0AAN9FX48"/>
<feature type="domain" description="Fe2OG dioxygenase" evidence="15">
    <location>
        <begin position="419"/>
        <end position="526"/>
    </location>
</feature>
<dbReference type="InterPro" id="IPR045054">
    <property type="entry name" value="P4HA-like"/>
</dbReference>
<dbReference type="SUPFAM" id="SSF48452">
    <property type="entry name" value="TPR-like"/>
    <property type="match status" value="1"/>
</dbReference>
<dbReference type="PROSITE" id="PS50005">
    <property type="entry name" value="TPR"/>
    <property type="match status" value="1"/>
</dbReference>
<evidence type="ECO:0000256" key="13">
    <source>
        <dbReference type="PROSITE-ProRule" id="PRU00339"/>
    </source>
</evidence>
<dbReference type="Proteomes" id="UP001374579">
    <property type="component" value="Unassembled WGS sequence"/>
</dbReference>
<evidence type="ECO:0000256" key="5">
    <source>
        <dbReference type="ARBA" id="ARBA00012269"/>
    </source>
</evidence>
<dbReference type="InterPro" id="IPR011990">
    <property type="entry name" value="TPR-like_helical_dom_sf"/>
</dbReference>
<evidence type="ECO:0000256" key="11">
    <source>
        <dbReference type="ARBA" id="ARBA00023004"/>
    </source>
</evidence>
<dbReference type="EC" id="1.14.11.2" evidence="5"/>
<keyword evidence="8" id="KW-0847">Vitamin C</keyword>
<evidence type="ECO:0000256" key="3">
    <source>
        <dbReference type="ARBA" id="ARBA00004319"/>
    </source>
</evidence>
<comment type="function">
    <text evidence="2">Catalyzes the post-translational formation of 4-hydroxyproline in -Xaa-Pro-Gly- sequences in collagens and other proteins.</text>
</comment>
<dbReference type="PANTHER" id="PTHR10869">
    <property type="entry name" value="PROLYL 4-HYDROXYLASE ALPHA SUBUNIT"/>
    <property type="match status" value="1"/>
</dbReference>
<comment type="caution">
    <text evidence="16">The sequence shown here is derived from an EMBL/GenBank/DDBJ whole genome shotgun (WGS) entry which is preliminary data.</text>
</comment>
<evidence type="ECO:0000256" key="4">
    <source>
        <dbReference type="ARBA" id="ARBA00006511"/>
    </source>
</evidence>
<gene>
    <name evidence="16" type="ORF">V1264_022211</name>
</gene>
<keyword evidence="14" id="KW-0732">Signal</keyword>
<dbReference type="Gene3D" id="2.60.120.620">
    <property type="entry name" value="q2cbj1_9rhob like domain"/>
    <property type="match status" value="1"/>
</dbReference>
<dbReference type="GO" id="GO:0031418">
    <property type="term" value="F:L-ascorbic acid binding"/>
    <property type="evidence" value="ECO:0007669"/>
    <property type="project" value="UniProtKB-KW"/>
</dbReference>
<comment type="cofactor">
    <cofactor evidence="1">
        <name>L-ascorbate</name>
        <dbReference type="ChEBI" id="CHEBI:38290"/>
    </cofactor>
</comment>
<dbReference type="PROSITE" id="PS51471">
    <property type="entry name" value="FE2OG_OXY"/>
    <property type="match status" value="1"/>
</dbReference>
<keyword evidence="13" id="KW-0802">TPR repeat</keyword>
<evidence type="ECO:0000256" key="12">
    <source>
        <dbReference type="ARBA" id="ARBA00023180"/>
    </source>
</evidence>
<dbReference type="InterPro" id="IPR013547">
    <property type="entry name" value="P4H_N"/>
</dbReference>
<dbReference type="InterPro" id="IPR019734">
    <property type="entry name" value="TPR_rpt"/>
</dbReference>
<evidence type="ECO:0000256" key="10">
    <source>
        <dbReference type="ARBA" id="ARBA00023002"/>
    </source>
</evidence>
<dbReference type="Gene3D" id="1.25.40.10">
    <property type="entry name" value="Tetratricopeptide repeat domain"/>
    <property type="match status" value="1"/>
</dbReference>
<accession>A0AAN9FX48</accession>
<keyword evidence="10" id="KW-0560">Oxidoreductase</keyword>
<evidence type="ECO:0000259" key="15">
    <source>
        <dbReference type="PROSITE" id="PS51471"/>
    </source>
</evidence>
<dbReference type="Pfam" id="PF13640">
    <property type="entry name" value="2OG-FeII_Oxy_3"/>
    <property type="match status" value="1"/>
</dbReference>
<organism evidence="16 17">
    <name type="scientific">Littorina saxatilis</name>
    <dbReference type="NCBI Taxonomy" id="31220"/>
    <lineage>
        <taxon>Eukaryota</taxon>
        <taxon>Metazoa</taxon>
        <taxon>Spiralia</taxon>
        <taxon>Lophotrochozoa</taxon>
        <taxon>Mollusca</taxon>
        <taxon>Gastropoda</taxon>
        <taxon>Caenogastropoda</taxon>
        <taxon>Littorinimorpha</taxon>
        <taxon>Littorinoidea</taxon>
        <taxon>Littorinidae</taxon>
        <taxon>Littorina</taxon>
    </lineage>
</organism>
<keyword evidence="11" id="KW-0408">Iron</keyword>
<evidence type="ECO:0000313" key="16">
    <source>
        <dbReference type="EMBL" id="KAK7088276.1"/>
    </source>
</evidence>
<dbReference type="PANTHER" id="PTHR10869:SF244">
    <property type="entry name" value="PROLYL 4-HYDROXYLASE SUBUNIT ALPHA-2"/>
    <property type="match status" value="1"/>
</dbReference>
<dbReference type="GO" id="GO:0004656">
    <property type="term" value="F:procollagen-proline 4-dioxygenase activity"/>
    <property type="evidence" value="ECO:0007669"/>
    <property type="project" value="UniProtKB-EC"/>
</dbReference>
<dbReference type="EMBL" id="JBAMIC010004070">
    <property type="protein sequence ID" value="KAK7088276.1"/>
    <property type="molecule type" value="Genomic_DNA"/>
</dbReference>
<keyword evidence="17" id="KW-1185">Reference proteome</keyword>
<evidence type="ECO:0000313" key="17">
    <source>
        <dbReference type="Proteomes" id="UP001374579"/>
    </source>
</evidence>
<comment type="subcellular location">
    <subcellularLocation>
        <location evidence="3">Endoplasmic reticulum lumen</location>
    </subcellularLocation>
</comment>
<feature type="signal peptide" evidence="14">
    <location>
        <begin position="1"/>
        <end position="26"/>
    </location>
</feature>
<comment type="similarity">
    <text evidence="4">Belongs to the P4HA family.</text>
</comment>
<evidence type="ECO:0000256" key="14">
    <source>
        <dbReference type="SAM" id="SignalP"/>
    </source>
</evidence>
<evidence type="ECO:0000256" key="6">
    <source>
        <dbReference type="ARBA" id="ARBA00022723"/>
    </source>
</evidence>
<evidence type="ECO:0000256" key="9">
    <source>
        <dbReference type="ARBA" id="ARBA00022964"/>
    </source>
</evidence>
<dbReference type="InterPro" id="IPR006620">
    <property type="entry name" value="Pro_4_hyd_alph"/>
</dbReference>
<dbReference type="InterPro" id="IPR044862">
    <property type="entry name" value="Pro_4_hyd_alph_FE2OG_OXY"/>
</dbReference>
<dbReference type="InterPro" id="IPR005123">
    <property type="entry name" value="Oxoglu/Fe-dep_dioxygenase_dom"/>
</dbReference>
<evidence type="ECO:0000256" key="7">
    <source>
        <dbReference type="ARBA" id="ARBA00022824"/>
    </source>
</evidence>
<dbReference type="Pfam" id="PF08336">
    <property type="entry name" value="P4Ha_N"/>
    <property type="match status" value="1"/>
</dbReference>
<keyword evidence="6" id="KW-0479">Metal-binding</keyword>
<name>A0AAN9FX48_9CAEN</name>
<feature type="repeat" description="TPR" evidence="13">
    <location>
        <begin position="237"/>
        <end position="270"/>
    </location>
</feature>
<evidence type="ECO:0000256" key="2">
    <source>
        <dbReference type="ARBA" id="ARBA00002035"/>
    </source>
</evidence>
<dbReference type="SMART" id="SM00702">
    <property type="entry name" value="P4Hc"/>
    <property type="match status" value="1"/>
</dbReference>
<sequence>MASVHVVFQFLLIATAANFWHGQVQGRVITSTNKFSQFASLDLAAGLNRYLQHETKRLEIIKSSKGYEKELPILKTRLKKLQLLNKQMTARKAELDSLRKKLSDFHPTSALRAVSDFLETWGEKLQNDTVYGFRFAEFLSNDDRSKLPTKSDLLFLCQAVAEIQFVYNLTTSDLYAGKVIGQKGTPLLPKDAYEIAHASRDLSHLEQAAWWFEIALNNTPEAEMKSKNVGNTSYPFADAMAYLGALKYGMDEQQKGLKLLERASDLDPENDRILREYLRHRHGRDVQPLVHSDPGEFKMHWFRLCANASSTPLAPVKWYHVCRYRTSFRVPYKVYREEILSRSPFLSLIHDLVTPQEARRLINVSKDKIGHPAVEGAESHLFNVQGTQLKNNETIAATIADRIADLTGMDTTERKILSSGEPLHVLNYGISGSFQPHQDIYRPYGFSYMMNLSGHRLASVLIYLSNVKAGGATAFPHLNISVTPELGKALLWFNTSPNGEVEKDIVHAGCPVAVGAKWVASKGIWSSGNELRRPCGPKVTSSHLAVDKIAPRIPASP</sequence>
<evidence type="ECO:0000256" key="8">
    <source>
        <dbReference type="ARBA" id="ARBA00022896"/>
    </source>
</evidence>
<protein>
    <recommendedName>
        <fullName evidence="5">procollagen-proline 4-dioxygenase</fullName>
        <ecNumber evidence="5">1.14.11.2</ecNumber>
    </recommendedName>
</protein>
<dbReference type="GO" id="GO:0005506">
    <property type="term" value="F:iron ion binding"/>
    <property type="evidence" value="ECO:0007669"/>
    <property type="project" value="InterPro"/>
</dbReference>
<feature type="chain" id="PRO_5042930028" description="procollagen-proline 4-dioxygenase" evidence="14">
    <location>
        <begin position="27"/>
        <end position="557"/>
    </location>
</feature>
<reference evidence="16 17" key="1">
    <citation type="submission" date="2024-02" db="EMBL/GenBank/DDBJ databases">
        <title>Chromosome-scale genome assembly of the rough periwinkle Littorina saxatilis.</title>
        <authorList>
            <person name="De Jode A."/>
            <person name="Faria R."/>
            <person name="Formenti G."/>
            <person name="Sims Y."/>
            <person name="Smith T.P."/>
            <person name="Tracey A."/>
            <person name="Wood J.M.D."/>
            <person name="Zagrodzka Z.B."/>
            <person name="Johannesson K."/>
            <person name="Butlin R.K."/>
            <person name="Leder E.H."/>
        </authorList>
    </citation>
    <scope>NUCLEOTIDE SEQUENCE [LARGE SCALE GENOMIC DNA]</scope>
    <source>
        <strain evidence="16">Snail1</strain>
        <tissue evidence="16">Muscle</tissue>
    </source>
</reference>
<keyword evidence="7" id="KW-0256">Endoplasmic reticulum</keyword>
<keyword evidence="12" id="KW-0325">Glycoprotein</keyword>
<keyword evidence="9" id="KW-0223">Dioxygenase</keyword>
<proteinExistence type="inferred from homology"/>
<dbReference type="GO" id="GO:0005788">
    <property type="term" value="C:endoplasmic reticulum lumen"/>
    <property type="evidence" value="ECO:0007669"/>
    <property type="project" value="UniProtKB-SubCell"/>
</dbReference>
<evidence type="ECO:0000256" key="1">
    <source>
        <dbReference type="ARBA" id="ARBA00001961"/>
    </source>
</evidence>